<evidence type="ECO:0000313" key="3">
    <source>
        <dbReference type="Proteomes" id="UP001189429"/>
    </source>
</evidence>
<keyword evidence="3" id="KW-1185">Reference proteome</keyword>
<accession>A0ABN9TF48</accession>
<evidence type="ECO:0000313" key="2">
    <source>
        <dbReference type="EMBL" id="CAK0844433.1"/>
    </source>
</evidence>
<reference evidence="2" key="1">
    <citation type="submission" date="2023-10" db="EMBL/GenBank/DDBJ databases">
        <authorList>
            <person name="Chen Y."/>
            <person name="Shah S."/>
            <person name="Dougan E. K."/>
            <person name="Thang M."/>
            <person name="Chan C."/>
        </authorList>
    </citation>
    <scope>NUCLEOTIDE SEQUENCE [LARGE SCALE GENOMIC DNA]</scope>
</reference>
<comment type="caution">
    <text evidence="2">The sequence shown here is derived from an EMBL/GenBank/DDBJ whole genome shotgun (WGS) entry which is preliminary data.</text>
</comment>
<protein>
    <submittedName>
        <fullName evidence="2">Uncharacterized protein</fullName>
    </submittedName>
</protein>
<proteinExistence type="predicted"/>
<dbReference type="EMBL" id="CAUYUJ010014663">
    <property type="protein sequence ID" value="CAK0844433.1"/>
    <property type="molecule type" value="Genomic_DNA"/>
</dbReference>
<evidence type="ECO:0000256" key="1">
    <source>
        <dbReference type="SAM" id="MobiDB-lite"/>
    </source>
</evidence>
<name>A0ABN9TF48_9DINO</name>
<organism evidence="2 3">
    <name type="scientific">Prorocentrum cordatum</name>
    <dbReference type="NCBI Taxonomy" id="2364126"/>
    <lineage>
        <taxon>Eukaryota</taxon>
        <taxon>Sar</taxon>
        <taxon>Alveolata</taxon>
        <taxon>Dinophyceae</taxon>
        <taxon>Prorocentrales</taxon>
        <taxon>Prorocentraceae</taxon>
        <taxon>Prorocentrum</taxon>
    </lineage>
</organism>
<feature type="region of interest" description="Disordered" evidence="1">
    <location>
        <begin position="95"/>
        <end position="142"/>
    </location>
</feature>
<gene>
    <name evidence="2" type="ORF">PCOR1329_LOCUS38520</name>
</gene>
<sequence length="142" mass="14990">MCEVHCRRPCAKVLFPEGHALFLGAWPSGPRGVLVDEDGDAHRFELRDAMPQCGHNCPAAGGTSEVTLDLDDLGPAPPAVKMRRGLGGWGFVVAERDEARPGPRGANASARSGRRKQGRVGLGRGSGLRAPPPFQASRVGSE</sequence>
<dbReference type="Proteomes" id="UP001189429">
    <property type="component" value="Unassembled WGS sequence"/>
</dbReference>